<dbReference type="OrthoDB" id="20872at2759"/>
<gene>
    <name evidence="3" type="ORF">Vbra_20907</name>
</gene>
<organism evidence="3 4">
    <name type="scientific">Vitrella brassicaformis (strain CCMP3155)</name>
    <dbReference type="NCBI Taxonomy" id="1169540"/>
    <lineage>
        <taxon>Eukaryota</taxon>
        <taxon>Sar</taxon>
        <taxon>Alveolata</taxon>
        <taxon>Colpodellida</taxon>
        <taxon>Vitrellaceae</taxon>
        <taxon>Vitrella</taxon>
    </lineage>
</organism>
<dbReference type="AlphaFoldDB" id="A0A0G4EUF7"/>
<reference evidence="3 4" key="1">
    <citation type="submission" date="2014-11" db="EMBL/GenBank/DDBJ databases">
        <authorList>
            <person name="Zhu J."/>
            <person name="Qi W."/>
            <person name="Song R."/>
        </authorList>
    </citation>
    <scope>NUCLEOTIDE SEQUENCE [LARGE SCALE GENOMIC DNA]</scope>
</reference>
<dbReference type="STRING" id="1169540.A0A0G4EUF7"/>
<dbReference type="InParanoid" id="A0A0G4EUF7"/>
<evidence type="ECO:0000256" key="1">
    <source>
        <dbReference type="PROSITE-ProRule" id="PRU00023"/>
    </source>
</evidence>
<keyword evidence="1" id="KW-0040">ANK repeat</keyword>
<feature type="repeat" description="ANK" evidence="1">
    <location>
        <begin position="427"/>
        <end position="459"/>
    </location>
</feature>
<evidence type="ECO:0000256" key="2">
    <source>
        <dbReference type="SAM" id="MobiDB-lite"/>
    </source>
</evidence>
<dbReference type="SMART" id="SM00248">
    <property type="entry name" value="ANK"/>
    <property type="match status" value="10"/>
</dbReference>
<dbReference type="VEuPathDB" id="CryptoDB:Vbra_20907"/>
<dbReference type="Proteomes" id="UP000041254">
    <property type="component" value="Unassembled WGS sequence"/>
</dbReference>
<dbReference type="EMBL" id="CDMY01000322">
    <property type="protein sequence ID" value="CEM02284.1"/>
    <property type="molecule type" value="Genomic_DNA"/>
</dbReference>
<dbReference type="SUPFAM" id="SSF48403">
    <property type="entry name" value="Ankyrin repeat"/>
    <property type="match status" value="2"/>
</dbReference>
<feature type="region of interest" description="Disordered" evidence="2">
    <location>
        <begin position="1"/>
        <end position="27"/>
    </location>
</feature>
<dbReference type="OMA" id="HIATENH"/>
<feature type="compositionally biased region" description="Basic and acidic residues" evidence="2">
    <location>
        <begin position="1"/>
        <end position="14"/>
    </location>
</feature>
<sequence>MIDHRDSSQPHEASDPSPGTGTSGDVLKPLQQIPRSMALMLAAISVLLCNDLSFAYHHHHDSSRSAFILNASPLRQRLARRGSTVMQSSAVETLPPIQVPEVPRKQREKRTSTLTELKRMAASAQASKLAGKFNPTTGDSTGDTDIASSGGTQGQGAWMIRDRWPYEHFLNEIWDPYNYFITQGPEDIPTPEELALENRIGEPLNDAVNASNYGFAERWIRAGGISPDTPDKSNRRPLDHAIDNVDIKMVRLLLDLGADLNYNTNKDEGISPLHRSISKGSRAIFDLLMDRGADPTRTDDGGRDALTYAAIFGELAMLKRLMTYNEAIVRKDTDEGASISTSTTEEATGDFRSTLNVNRRDKMGRSAFDYVCLWPTHRWLTYLEAGHDMRFITFRETTQDPQVRQRYAQIAELLLDAGADFQTTDKDNRSCLDYACHWGVWEVVEMLIKRGANVNKLDLNKLSPLHRAAGKGHTKVVKLLLDAGAKPDTEDNDRRTPLLMATFESNKLHENEAEEGEDDGIVAMLLAKGARVNQQNAAGDTALMQACGVYSGVPAVKAIRQLLDSGADPNLTDQSGKSAVSIVCQLDNPDLAGGITPTGTEGEGQDEGEKGDGRVPIGFERTSTETKLAILQMLKDKGARLHDFDCLEKAMWGNEGARQTFNLAPSYDIEDLLDWDKGKDRLRLGCALRMRWTPLMHATESGDAHLVDYLLRNDPEADQHVNHQDVYNRTAFHIAAIYNYDTILNMLAQRSTQRINDTDFYGYTPAWYAKSMGNVESLDVLEFYGVNEPVMYPIPPKRQLIKPEFSEDGTGLPLWIRTYPGGYDKWIEDNLYREPTEEEEAAYQERMAEKRQKEKLNEAKQLRMRFLEDPQSVLEGPPVPPPLPDGMVSMIGA</sequence>
<dbReference type="PhylomeDB" id="A0A0G4EUF7"/>
<protein>
    <submittedName>
        <fullName evidence="3">Uncharacterized protein</fullName>
    </submittedName>
</protein>
<name>A0A0G4EUF7_VITBC</name>
<dbReference type="Gene3D" id="1.25.40.20">
    <property type="entry name" value="Ankyrin repeat-containing domain"/>
    <property type="match status" value="4"/>
</dbReference>
<dbReference type="PROSITE" id="PS50297">
    <property type="entry name" value="ANK_REP_REGION"/>
    <property type="match status" value="4"/>
</dbReference>
<dbReference type="PANTHER" id="PTHR24118">
    <property type="entry name" value="POTE ANKYRIN DOMAIN"/>
    <property type="match status" value="1"/>
</dbReference>
<feature type="compositionally biased region" description="Polar residues" evidence="2">
    <location>
        <begin position="134"/>
        <end position="150"/>
    </location>
</feature>
<evidence type="ECO:0000313" key="3">
    <source>
        <dbReference type="EMBL" id="CEM02284.1"/>
    </source>
</evidence>
<feature type="region of interest" description="Disordered" evidence="2">
    <location>
        <begin position="131"/>
        <end position="154"/>
    </location>
</feature>
<accession>A0A0G4EUF7</accession>
<feature type="repeat" description="ANK" evidence="1">
    <location>
        <begin position="460"/>
        <end position="492"/>
    </location>
</feature>
<dbReference type="PANTHER" id="PTHR24118:SF99">
    <property type="entry name" value="POTE ANKYRIN DOMAIN FAMILY MEMBER 3C-RELATED"/>
    <property type="match status" value="1"/>
</dbReference>
<feature type="repeat" description="ANK" evidence="1">
    <location>
        <begin position="233"/>
        <end position="265"/>
    </location>
</feature>
<dbReference type="InterPro" id="IPR036770">
    <property type="entry name" value="Ankyrin_rpt-contain_sf"/>
</dbReference>
<dbReference type="Pfam" id="PF12796">
    <property type="entry name" value="Ank_2"/>
    <property type="match status" value="2"/>
</dbReference>
<feature type="region of interest" description="Disordered" evidence="2">
    <location>
        <begin position="591"/>
        <end position="617"/>
    </location>
</feature>
<dbReference type="PROSITE" id="PS50088">
    <property type="entry name" value="ANK_REPEAT"/>
    <property type="match status" value="4"/>
</dbReference>
<feature type="repeat" description="ANK" evidence="1">
    <location>
        <begin position="268"/>
        <end position="300"/>
    </location>
</feature>
<evidence type="ECO:0000313" key="4">
    <source>
        <dbReference type="Proteomes" id="UP000041254"/>
    </source>
</evidence>
<dbReference type="Pfam" id="PF00023">
    <property type="entry name" value="Ank"/>
    <property type="match status" value="1"/>
</dbReference>
<keyword evidence="4" id="KW-1185">Reference proteome</keyword>
<proteinExistence type="predicted"/>
<dbReference type="InterPro" id="IPR002110">
    <property type="entry name" value="Ankyrin_rpt"/>
</dbReference>